<keyword evidence="3" id="KW-1185">Reference proteome</keyword>
<sequence length="87" mass="10065">TAFLLPHCVKMRQHLLTFLALLALLLVNCRAAEEEYENVPFLNPVKRSFNRVVLRPIDFLHHKRMVSFSDTPGGNALLESLMNARRY</sequence>
<dbReference type="AlphaFoldDB" id="A0AAV5UJN7"/>
<accession>A0AAV5UJN7</accession>
<evidence type="ECO:0000313" key="2">
    <source>
        <dbReference type="EMBL" id="GMT06584.1"/>
    </source>
</evidence>
<gene>
    <name evidence="2" type="ORF">PENTCL1PPCAC_28758</name>
</gene>
<organism evidence="2 3">
    <name type="scientific">Pristionchus entomophagus</name>
    <dbReference type="NCBI Taxonomy" id="358040"/>
    <lineage>
        <taxon>Eukaryota</taxon>
        <taxon>Metazoa</taxon>
        <taxon>Ecdysozoa</taxon>
        <taxon>Nematoda</taxon>
        <taxon>Chromadorea</taxon>
        <taxon>Rhabditida</taxon>
        <taxon>Rhabditina</taxon>
        <taxon>Diplogasteromorpha</taxon>
        <taxon>Diplogasteroidea</taxon>
        <taxon>Neodiplogasteridae</taxon>
        <taxon>Pristionchus</taxon>
    </lineage>
</organism>
<name>A0AAV5UJN7_9BILA</name>
<feature type="non-terminal residue" evidence="2">
    <location>
        <position position="1"/>
    </location>
</feature>
<dbReference type="Proteomes" id="UP001432027">
    <property type="component" value="Unassembled WGS sequence"/>
</dbReference>
<evidence type="ECO:0000256" key="1">
    <source>
        <dbReference type="SAM" id="SignalP"/>
    </source>
</evidence>
<proteinExistence type="predicted"/>
<feature type="signal peptide" evidence="1">
    <location>
        <begin position="1"/>
        <end position="31"/>
    </location>
</feature>
<feature type="chain" id="PRO_5043394610" evidence="1">
    <location>
        <begin position="32"/>
        <end position="87"/>
    </location>
</feature>
<reference evidence="2" key="1">
    <citation type="submission" date="2023-10" db="EMBL/GenBank/DDBJ databases">
        <title>Genome assembly of Pristionchus species.</title>
        <authorList>
            <person name="Yoshida K."/>
            <person name="Sommer R.J."/>
        </authorList>
    </citation>
    <scope>NUCLEOTIDE SEQUENCE</scope>
    <source>
        <strain evidence="2">RS0144</strain>
    </source>
</reference>
<keyword evidence="1" id="KW-0732">Signal</keyword>
<protein>
    <submittedName>
        <fullName evidence="2">Uncharacterized protein</fullName>
    </submittedName>
</protein>
<comment type="caution">
    <text evidence="2">The sequence shown here is derived from an EMBL/GenBank/DDBJ whole genome shotgun (WGS) entry which is preliminary data.</text>
</comment>
<dbReference type="EMBL" id="BTSX01000006">
    <property type="protein sequence ID" value="GMT06584.1"/>
    <property type="molecule type" value="Genomic_DNA"/>
</dbReference>
<evidence type="ECO:0000313" key="3">
    <source>
        <dbReference type="Proteomes" id="UP001432027"/>
    </source>
</evidence>